<feature type="signal peptide" evidence="1">
    <location>
        <begin position="1"/>
        <end position="17"/>
    </location>
</feature>
<sequence length="119" mass="12681">MRVPAAFAIAVALPATAAAQTTWVEIADQATVAPLSRSVDRVDDMDVYDASGKKIGEIEEVLGQDADTASALTVDFDDDAGYGGRDNVIVPLEMFQLDGERLILSADAEAMSSMEVWED</sequence>
<dbReference type="AlphaFoldDB" id="H0HWF3"/>
<dbReference type="InterPro" id="IPR027275">
    <property type="entry name" value="PRC-brl_dom"/>
</dbReference>
<dbReference type="OrthoDB" id="6158291at2"/>
<evidence type="ECO:0000313" key="4">
    <source>
        <dbReference type="Proteomes" id="UP000003250"/>
    </source>
</evidence>
<dbReference type="Pfam" id="PF05239">
    <property type="entry name" value="PRC"/>
    <property type="match status" value="1"/>
</dbReference>
<proteinExistence type="predicted"/>
<dbReference type="SUPFAM" id="SSF50346">
    <property type="entry name" value="PRC-barrel domain"/>
    <property type="match status" value="1"/>
</dbReference>
<feature type="chain" id="PRO_5003534247" description="PRC-barrel domain-containing protein" evidence="1">
    <location>
        <begin position="18"/>
        <end position="119"/>
    </location>
</feature>
<organism evidence="3 4">
    <name type="scientific">Mesorhizobium alhagi CCNWXJ12-2</name>
    <dbReference type="NCBI Taxonomy" id="1107882"/>
    <lineage>
        <taxon>Bacteria</taxon>
        <taxon>Pseudomonadati</taxon>
        <taxon>Pseudomonadota</taxon>
        <taxon>Alphaproteobacteria</taxon>
        <taxon>Hyphomicrobiales</taxon>
        <taxon>Phyllobacteriaceae</taxon>
        <taxon>Allomesorhizobium</taxon>
    </lineage>
</organism>
<gene>
    <name evidence="3" type="ORF">MAXJ12_22566</name>
</gene>
<dbReference type="InterPro" id="IPR011033">
    <property type="entry name" value="PRC_barrel-like_sf"/>
</dbReference>
<dbReference type="EMBL" id="AHAM01000184">
    <property type="protein sequence ID" value="EHK54996.1"/>
    <property type="molecule type" value="Genomic_DNA"/>
</dbReference>
<dbReference type="Proteomes" id="UP000003250">
    <property type="component" value="Unassembled WGS sequence"/>
</dbReference>
<evidence type="ECO:0000259" key="2">
    <source>
        <dbReference type="Pfam" id="PF05239"/>
    </source>
</evidence>
<dbReference type="Gene3D" id="2.30.30.240">
    <property type="entry name" value="PRC-barrel domain"/>
    <property type="match status" value="1"/>
</dbReference>
<reference evidence="3 4" key="1">
    <citation type="journal article" date="2012" name="J. Bacteriol.">
        <title>Draft Genome Sequence of Mesorhizobium alhagi CCNWXJ12-2T, a Novel Salt-Resistant Species Isolated from the Desert of Northwestern China.</title>
        <authorList>
            <person name="Zhou M."/>
            <person name="Chen W."/>
            <person name="Chen H."/>
            <person name="Wei G."/>
        </authorList>
    </citation>
    <scope>NUCLEOTIDE SEQUENCE [LARGE SCALE GENOMIC DNA]</scope>
    <source>
        <strain evidence="3 4">CCNWXJ12-2</strain>
    </source>
</reference>
<keyword evidence="1" id="KW-0732">Signal</keyword>
<dbReference type="RefSeq" id="WP_008838110.1">
    <property type="nucleotide sequence ID" value="NZ_AHAM01000184.1"/>
</dbReference>
<name>H0HWF3_9HYPH</name>
<keyword evidence="4" id="KW-1185">Reference proteome</keyword>
<accession>H0HWF3</accession>
<feature type="domain" description="PRC-barrel" evidence="2">
    <location>
        <begin position="41"/>
        <end position="109"/>
    </location>
</feature>
<protein>
    <recommendedName>
        <fullName evidence="2">PRC-barrel domain-containing protein</fullName>
    </recommendedName>
</protein>
<dbReference type="PATRIC" id="fig|1107882.3.peg.4404"/>
<evidence type="ECO:0000256" key="1">
    <source>
        <dbReference type="SAM" id="SignalP"/>
    </source>
</evidence>
<evidence type="ECO:0000313" key="3">
    <source>
        <dbReference type="EMBL" id="EHK54996.1"/>
    </source>
</evidence>